<evidence type="ECO:0000259" key="10">
    <source>
        <dbReference type="PROSITE" id="PS50110"/>
    </source>
</evidence>
<name>A0A372IN62_9BACT</name>
<evidence type="ECO:0000256" key="1">
    <source>
        <dbReference type="ARBA" id="ARBA00004496"/>
    </source>
</evidence>
<dbReference type="Pfam" id="PF00072">
    <property type="entry name" value="Response_reg"/>
    <property type="match status" value="1"/>
</dbReference>
<dbReference type="InterPro" id="IPR036388">
    <property type="entry name" value="WH-like_DNA-bd_sf"/>
</dbReference>
<evidence type="ECO:0000313" key="12">
    <source>
        <dbReference type="EMBL" id="RFU16377.1"/>
    </source>
</evidence>
<dbReference type="GO" id="GO:0032993">
    <property type="term" value="C:protein-DNA complex"/>
    <property type="evidence" value="ECO:0007669"/>
    <property type="project" value="TreeGrafter"/>
</dbReference>
<gene>
    <name evidence="12" type="ORF">D0Y96_13395</name>
</gene>
<dbReference type="SUPFAM" id="SSF46894">
    <property type="entry name" value="C-terminal effector domain of the bipartite response regulators"/>
    <property type="match status" value="1"/>
</dbReference>
<keyword evidence="3 8" id="KW-0597">Phosphoprotein</keyword>
<dbReference type="InterPro" id="IPR016032">
    <property type="entry name" value="Sig_transdc_resp-reg_C-effctor"/>
</dbReference>
<dbReference type="PROSITE" id="PS51755">
    <property type="entry name" value="OMPR_PHOB"/>
    <property type="match status" value="1"/>
</dbReference>
<dbReference type="PANTHER" id="PTHR48111">
    <property type="entry name" value="REGULATOR OF RPOS"/>
    <property type="match status" value="1"/>
</dbReference>
<sequence length="240" mass="26630">MSVSTQIVQATAPHLLLVDDDVSLSRLIREYCETDGLDVTLAATGEEGIYLSQQKHFQLVVLDVMLPGINGFDVLKRIRQRSNMPVLMLTTRGATQDRIQGLQGGADDYLPKPFEPEELVARIHAILRRAYPTPTTAHFVVGDVTLDEKERSVQVGSAFPELTGAEFHLLRLLLENQGKPLTREELVPQVFGRDMGIFDRSIDNLVGNLRKKLGAYPSGSERIKGIRNVGYVYVTEKAGT</sequence>
<dbReference type="InterPro" id="IPR001789">
    <property type="entry name" value="Sig_transdc_resp-reg_receiver"/>
</dbReference>
<keyword evidence="2" id="KW-0963">Cytoplasm</keyword>
<feature type="DNA-binding region" description="OmpR/PhoB-type" evidence="9">
    <location>
        <begin position="136"/>
        <end position="235"/>
    </location>
</feature>
<keyword evidence="4" id="KW-0902">Two-component regulatory system</keyword>
<dbReference type="InterPro" id="IPR001867">
    <property type="entry name" value="OmpR/PhoB-type_DNA-bd"/>
</dbReference>
<organism evidence="12 13">
    <name type="scientific">Paracidobacterium acidisoli</name>
    <dbReference type="NCBI Taxonomy" id="2303751"/>
    <lineage>
        <taxon>Bacteria</taxon>
        <taxon>Pseudomonadati</taxon>
        <taxon>Acidobacteriota</taxon>
        <taxon>Terriglobia</taxon>
        <taxon>Terriglobales</taxon>
        <taxon>Acidobacteriaceae</taxon>
        <taxon>Paracidobacterium</taxon>
    </lineage>
</organism>
<accession>A0A372IN62</accession>
<evidence type="ECO:0000259" key="11">
    <source>
        <dbReference type="PROSITE" id="PS51755"/>
    </source>
</evidence>
<protein>
    <submittedName>
        <fullName evidence="12">DNA-binding response regulator</fullName>
    </submittedName>
</protein>
<dbReference type="RefSeq" id="WP_117300677.1">
    <property type="nucleotide sequence ID" value="NZ_QVQT02000004.1"/>
</dbReference>
<dbReference type="SMART" id="SM00448">
    <property type="entry name" value="REC"/>
    <property type="match status" value="1"/>
</dbReference>
<dbReference type="Pfam" id="PF00486">
    <property type="entry name" value="Trans_reg_C"/>
    <property type="match status" value="1"/>
</dbReference>
<dbReference type="InterPro" id="IPR011006">
    <property type="entry name" value="CheY-like_superfamily"/>
</dbReference>
<keyword evidence="5" id="KW-0805">Transcription regulation</keyword>
<dbReference type="GO" id="GO:0000976">
    <property type="term" value="F:transcription cis-regulatory region binding"/>
    <property type="evidence" value="ECO:0007669"/>
    <property type="project" value="TreeGrafter"/>
</dbReference>
<comment type="subcellular location">
    <subcellularLocation>
        <location evidence="1">Cytoplasm</location>
    </subcellularLocation>
</comment>
<dbReference type="GO" id="GO:0000156">
    <property type="term" value="F:phosphorelay response regulator activity"/>
    <property type="evidence" value="ECO:0007669"/>
    <property type="project" value="TreeGrafter"/>
</dbReference>
<evidence type="ECO:0000256" key="3">
    <source>
        <dbReference type="ARBA" id="ARBA00022553"/>
    </source>
</evidence>
<dbReference type="SMART" id="SM00862">
    <property type="entry name" value="Trans_reg_C"/>
    <property type="match status" value="1"/>
</dbReference>
<keyword evidence="13" id="KW-1185">Reference proteome</keyword>
<dbReference type="GO" id="GO:0005829">
    <property type="term" value="C:cytosol"/>
    <property type="evidence" value="ECO:0007669"/>
    <property type="project" value="TreeGrafter"/>
</dbReference>
<dbReference type="PROSITE" id="PS50110">
    <property type="entry name" value="RESPONSE_REGULATORY"/>
    <property type="match status" value="1"/>
</dbReference>
<dbReference type="EMBL" id="QVQT01000004">
    <property type="protein sequence ID" value="RFU16377.1"/>
    <property type="molecule type" value="Genomic_DNA"/>
</dbReference>
<evidence type="ECO:0000256" key="5">
    <source>
        <dbReference type="ARBA" id="ARBA00023015"/>
    </source>
</evidence>
<evidence type="ECO:0000256" key="7">
    <source>
        <dbReference type="ARBA" id="ARBA00023163"/>
    </source>
</evidence>
<feature type="domain" description="Response regulatory" evidence="10">
    <location>
        <begin position="14"/>
        <end position="127"/>
    </location>
</feature>
<dbReference type="SUPFAM" id="SSF52172">
    <property type="entry name" value="CheY-like"/>
    <property type="match status" value="1"/>
</dbReference>
<evidence type="ECO:0000313" key="13">
    <source>
        <dbReference type="Proteomes" id="UP000264702"/>
    </source>
</evidence>
<dbReference type="Gene3D" id="3.40.50.2300">
    <property type="match status" value="1"/>
</dbReference>
<keyword evidence="7" id="KW-0804">Transcription</keyword>
<dbReference type="CDD" id="cd00383">
    <property type="entry name" value="trans_reg_C"/>
    <property type="match status" value="1"/>
</dbReference>
<dbReference type="Gene3D" id="6.10.250.690">
    <property type="match status" value="1"/>
</dbReference>
<keyword evidence="6 9" id="KW-0238">DNA-binding</keyword>
<proteinExistence type="predicted"/>
<evidence type="ECO:0000256" key="4">
    <source>
        <dbReference type="ARBA" id="ARBA00023012"/>
    </source>
</evidence>
<reference evidence="12 13" key="1">
    <citation type="submission" date="2018-08" db="EMBL/GenBank/DDBJ databases">
        <title>Acidipila sp. 4G-K13, an acidobacterium isolated from forest soil.</title>
        <authorList>
            <person name="Gao Z.-H."/>
            <person name="Qiu L.-H."/>
        </authorList>
    </citation>
    <scope>NUCLEOTIDE SEQUENCE [LARGE SCALE GENOMIC DNA]</scope>
    <source>
        <strain evidence="12 13">4G-K13</strain>
    </source>
</reference>
<evidence type="ECO:0000256" key="8">
    <source>
        <dbReference type="PROSITE-ProRule" id="PRU00169"/>
    </source>
</evidence>
<feature type="modified residue" description="4-aspartylphosphate" evidence="8">
    <location>
        <position position="63"/>
    </location>
</feature>
<dbReference type="OrthoDB" id="9793321at2"/>
<dbReference type="AlphaFoldDB" id="A0A372IN62"/>
<dbReference type="InterPro" id="IPR039420">
    <property type="entry name" value="WalR-like"/>
</dbReference>
<comment type="caution">
    <text evidence="12">The sequence shown here is derived from an EMBL/GenBank/DDBJ whole genome shotgun (WGS) entry which is preliminary data.</text>
</comment>
<dbReference type="GO" id="GO:0006355">
    <property type="term" value="P:regulation of DNA-templated transcription"/>
    <property type="evidence" value="ECO:0007669"/>
    <property type="project" value="InterPro"/>
</dbReference>
<dbReference type="Gene3D" id="1.10.10.10">
    <property type="entry name" value="Winged helix-like DNA-binding domain superfamily/Winged helix DNA-binding domain"/>
    <property type="match status" value="1"/>
</dbReference>
<dbReference type="Proteomes" id="UP000264702">
    <property type="component" value="Unassembled WGS sequence"/>
</dbReference>
<evidence type="ECO:0000256" key="6">
    <source>
        <dbReference type="ARBA" id="ARBA00023125"/>
    </source>
</evidence>
<feature type="domain" description="OmpR/PhoB-type" evidence="11">
    <location>
        <begin position="136"/>
        <end position="235"/>
    </location>
</feature>
<evidence type="ECO:0000256" key="9">
    <source>
        <dbReference type="PROSITE-ProRule" id="PRU01091"/>
    </source>
</evidence>
<dbReference type="PANTHER" id="PTHR48111:SF39">
    <property type="entry name" value="TRANSCRIPTIONAL REGULATORY PROTEIN CPXR"/>
    <property type="match status" value="1"/>
</dbReference>
<evidence type="ECO:0000256" key="2">
    <source>
        <dbReference type="ARBA" id="ARBA00022490"/>
    </source>
</evidence>